<feature type="transmembrane region" description="Helical" evidence="11">
    <location>
        <begin position="53"/>
        <end position="74"/>
    </location>
</feature>
<evidence type="ECO:0000256" key="6">
    <source>
        <dbReference type="ARBA" id="ARBA00022801"/>
    </source>
</evidence>
<evidence type="ECO:0000313" key="14">
    <source>
        <dbReference type="Proteomes" id="UP001501321"/>
    </source>
</evidence>
<comment type="caution">
    <text evidence="13">The sequence shown here is derived from an EMBL/GenBank/DDBJ whole genome shotgun (WGS) entry which is preliminary data.</text>
</comment>
<comment type="cofactor">
    <cofactor evidence="1">
        <name>Zn(2+)</name>
        <dbReference type="ChEBI" id="CHEBI:29105"/>
    </cofactor>
</comment>
<keyword evidence="2" id="KW-1003">Cell membrane</keyword>
<dbReference type="RefSeq" id="WP_345014458.1">
    <property type="nucleotide sequence ID" value="NZ_BAABFC010000024.1"/>
</dbReference>
<evidence type="ECO:0000256" key="4">
    <source>
        <dbReference type="ARBA" id="ARBA00022692"/>
    </source>
</evidence>
<keyword evidence="6" id="KW-0378">Hydrolase</keyword>
<keyword evidence="4 11" id="KW-0812">Transmembrane</keyword>
<proteinExistence type="predicted"/>
<accession>A0ABP8QJI6</accession>
<dbReference type="CDD" id="cd07340">
    <property type="entry name" value="M48B_Htpx_like"/>
    <property type="match status" value="1"/>
</dbReference>
<evidence type="ECO:0000256" key="1">
    <source>
        <dbReference type="ARBA" id="ARBA00001947"/>
    </source>
</evidence>
<evidence type="ECO:0000256" key="2">
    <source>
        <dbReference type="ARBA" id="ARBA00022475"/>
    </source>
</evidence>
<sequence>MLDFFEQQDSAKRRSLWWLLLYLLGLALVSGLTGLLFLAALSTDFWRGGNAGSLLGASVASLAGMLLFCAFRYISLLQGGRKVAEALGARPVLPAPEDPLERRFANVVAEMAIAAGLPMPGLYLQEQEPGINAFAAGHTLNDAVICVTRGALNALNRDELQAVVGHEFSHILNGDMRLNLRLTAGLYGLVGLGQLGRQLWHGSGSRRGRAGRGTLLGLGLMLLGYVGQQWGRLMRAAVSRQREFLADAAAVQFARHPQALANALKKVGGHQYASLIFHTAGEEYSHLFFCQGLSSTFAGLFATHPPLAERIRRLDPAWDGRYLAPDPADPAPEPPSRAEVAQAWLKEAPVSAALAGALAIAQGSAPAPQAPAPRLLETDPDGWLAVLPADKVTAARDPWLARQLIFALLLDGDETVRRRQLANLTRAEEVTALATPLTRPGERLALLELCLPALRQQSPQQYKAFREDLLQLMMADGRLAVGEWLVYRLLTHQLDSHFGRRAAPVVRYHKPAQLTDELTVLLSALAQQLASPSAPAERLFGLACNQLGLYRQQLQPEPSVRELACALTQLQQASEPLRRRVLQTLSKLIALDRQVSEPELEWFRLLAICLDCPTPAPRLTTGRR</sequence>
<dbReference type="InterPro" id="IPR001915">
    <property type="entry name" value="Peptidase_M48"/>
</dbReference>
<reference evidence="14" key="1">
    <citation type="journal article" date="2019" name="Int. J. Syst. Evol. Microbiol.">
        <title>The Global Catalogue of Microorganisms (GCM) 10K type strain sequencing project: providing services to taxonomists for standard genome sequencing and annotation.</title>
        <authorList>
            <consortium name="The Broad Institute Genomics Platform"/>
            <consortium name="The Broad Institute Genome Sequencing Center for Infectious Disease"/>
            <person name="Wu L."/>
            <person name="Ma J."/>
        </authorList>
    </citation>
    <scope>NUCLEOTIDE SEQUENCE [LARGE SCALE GENOMIC DNA]</scope>
    <source>
        <strain evidence="14">JCM 32226</strain>
    </source>
</reference>
<keyword evidence="14" id="KW-1185">Reference proteome</keyword>
<keyword evidence="9" id="KW-0482">Metalloprotease</keyword>
<evidence type="ECO:0000256" key="10">
    <source>
        <dbReference type="ARBA" id="ARBA00023136"/>
    </source>
</evidence>
<evidence type="ECO:0000256" key="7">
    <source>
        <dbReference type="ARBA" id="ARBA00022833"/>
    </source>
</evidence>
<name>A0ABP8QJI6_9GAMM</name>
<evidence type="ECO:0000256" key="8">
    <source>
        <dbReference type="ARBA" id="ARBA00022989"/>
    </source>
</evidence>
<feature type="transmembrane region" description="Helical" evidence="11">
    <location>
        <begin position="213"/>
        <end position="231"/>
    </location>
</feature>
<keyword evidence="5" id="KW-0479">Metal-binding</keyword>
<evidence type="ECO:0000256" key="9">
    <source>
        <dbReference type="ARBA" id="ARBA00023049"/>
    </source>
</evidence>
<dbReference type="PANTHER" id="PTHR43221:SF2">
    <property type="entry name" value="PROTEASE HTPX HOMOLOG"/>
    <property type="match status" value="1"/>
</dbReference>
<keyword evidence="7" id="KW-0862">Zinc</keyword>
<dbReference type="Proteomes" id="UP001501321">
    <property type="component" value="Unassembled WGS sequence"/>
</dbReference>
<evidence type="ECO:0000256" key="11">
    <source>
        <dbReference type="SAM" id="Phobius"/>
    </source>
</evidence>
<feature type="domain" description="Peptidase M48" evidence="12">
    <location>
        <begin position="102"/>
        <end position="315"/>
    </location>
</feature>
<evidence type="ECO:0000256" key="5">
    <source>
        <dbReference type="ARBA" id="ARBA00022723"/>
    </source>
</evidence>
<protein>
    <submittedName>
        <fullName evidence="13">M48 family metallopeptidase</fullName>
    </submittedName>
</protein>
<dbReference type="EMBL" id="BAABFC010000024">
    <property type="protein sequence ID" value="GAA4503279.1"/>
    <property type="molecule type" value="Genomic_DNA"/>
</dbReference>
<dbReference type="PANTHER" id="PTHR43221">
    <property type="entry name" value="PROTEASE HTPX"/>
    <property type="match status" value="1"/>
</dbReference>
<gene>
    <name evidence="13" type="ORF">GCM10023095_29280</name>
</gene>
<dbReference type="Gene3D" id="3.30.2010.10">
    <property type="entry name" value="Metalloproteases ('zincins'), catalytic domain"/>
    <property type="match status" value="1"/>
</dbReference>
<dbReference type="InterPro" id="IPR050083">
    <property type="entry name" value="HtpX_protease"/>
</dbReference>
<evidence type="ECO:0000259" key="12">
    <source>
        <dbReference type="Pfam" id="PF01435"/>
    </source>
</evidence>
<dbReference type="Pfam" id="PF01435">
    <property type="entry name" value="Peptidase_M48"/>
    <property type="match status" value="1"/>
</dbReference>
<keyword evidence="8 11" id="KW-1133">Transmembrane helix</keyword>
<keyword evidence="3" id="KW-0645">Protease</keyword>
<organism evidence="13 14">
    <name type="scientific">Pseudaeromonas paramecii</name>
    <dbReference type="NCBI Taxonomy" id="2138166"/>
    <lineage>
        <taxon>Bacteria</taxon>
        <taxon>Pseudomonadati</taxon>
        <taxon>Pseudomonadota</taxon>
        <taxon>Gammaproteobacteria</taxon>
        <taxon>Aeromonadales</taxon>
        <taxon>Aeromonadaceae</taxon>
        <taxon>Pseudaeromonas</taxon>
    </lineage>
</organism>
<keyword evidence="10 11" id="KW-0472">Membrane</keyword>
<feature type="transmembrane region" description="Helical" evidence="11">
    <location>
        <begin position="16"/>
        <end position="41"/>
    </location>
</feature>
<evidence type="ECO:0000313" key="13">
    <source>
        <dbReference type="EMBL" id="GAA4503279.1"/>
    </source>
</evidence>
<evidence type="ECO:0000256" key="3">
    <source>
        <dbReference type="ARBA" id="ARBA00022670"/>
    </source>
</evidence>